<keyword evidence="5" id="KW-1185">Reference proteome</keyword>
<dbReference type="Gene3D" id="3.55.50.30">
    <property type="match status" value="1"/>
</dbReference>
<feature type="transmembrane region" description="Helical" evidence="1">
    <location>
        <begin position="100"/>
        <end position="118"/>
    </location>
</feature>
<gene>
    <name evidence="4" type="ORF">RPMA_15235</name>
</gene>
<accession>A0ABX8A8N3</accession>
<evidence type="ECO:0000256" key="1">
    <source>
        <dbReference type="SAM" id="Phobius"/>
    </source>
</evidence>
<dbReference type="PANTHER" id="PTHR30273">
    <property type="entry name" value="PERIPLASMIC SIGNAL SENSOR AND SIGMA FACTOR ACTIVATOR FECR-RELATED"/>
    <property type="match status" value="1"/>
</dbReference>
<evidence type="ECO:0000313" key="4">
    <source>
        <dbReference type="EMBL" id="QUS40032.1"/>
    </source>
</evidence>
<name>A0ABX8A8N3_9BRAD</name>
<dbReference type="InterPro" id="IPR006860">
    <property type="entry name" value="FecR"/>
</dbReference>
<proteinExistence type="predicted"/>
<keyword evidence="1" id="KW-0812">Transmembrane</keyword>
<dbReference type="RefSeq" id="WP_211908341.1">
    <property type="nucleotide sequence ID" value="NZ_CP036498.1"/>
</dbReference>
<dbReference type="EMBL" id="CP036498">
    <property type="protein sequence ID" value="QUS40032.1"/>
    <property type="molecule type" value="Genomic_DNA"/>
</dbReference>
<evidence type="ECO:0000313" key="5">
    <source>
        <dbReference type="Proteomes" id="UP000682843"/>
    </source>
</evidence>
<dbReference type="InterPro" id="IPR032623">
    <property type="entry name" value="FecR_N"/>
</dbReference>
<dbReference type="Pfam" id="PF16220">
    <property type="entry name" value="DUF4880"/>
    <property type="match status" value="1"/>
</dbReference>
<organism evidence="4 5">
    <name type="scientific">Tardiphaga alba</name>
    <dbReference type="NCBI Taxonomy" id="340268"/>
    <lineage>
        <taxon>Bacteria</taxon>
        <taxon>Pseudomonadati</taxon>
        <taxon>Pseudomonadota</taxon>
        <taxon>Alphaproteobacteria</taxon>
        <taxon>Hyphomicrobiales</taxon>
        <taxon>Nitrobacteraceae</taxon>
        <taxon>Tardiphaga</taxon>
    </lineage>
</organism>
<evidence type="ECO:0000259" key="2">
    <source>
        <dbReference type="Pfam" id="PF04773"/>
    </source>
</evidence>
<keyword evidence="1" id="KW-0472">Membrane</keyword>
<dbReference type="Gene3D" id="2.60.120.1440">
    <property type="match status" value="1"/>
</dbReference>
<evidence type="ECO:0000259" key="3">
    <source>
        <dbReference type="Pfam" id="PF16220"/>
    </source>
</evidence>
<protein>
    <submittedName>
        <fullName evidence="4">DUF4880 domain-containing protein</fullName>
    </submittedName>
</protein>
<dbReference type="Proteomes" id="UP000682843">
    <property type="component" value="Chromosome"/>
</dbReference>
<sequence>MASAVSRQMSEHHRSNLSQIEQQAVGWVQKLASGAATAEEIASAQRWRMQDPHHQTAYEEAERIWQRMAVVGRAKYGADANFMAPLQEYGRQRAVMTRRVMLGAAFASIGGAAIYGAIRPPLGLWPSVSEMRADFRTGTGEQRTVAFAGDVEIALNTQTSLAVRPATATEERIELIAGEASFKAPGSASRALAVFAADGKIVSEAGQFELRTFGAGAQTVVTCLEGRLRVESGTQVAELNARQRVSYGGLRVGEIDAIDPAAVSEWRRGIVTFRNTPLSEAVEEMNRYRSGRIILSNAAQGQRLLSGRFRIDQMEQALAQVENTFKLTVTRYPAGIVVLS</sequence>
<feature type="domain" description="FecR N-terminal" evidence="3">
    <location>
        <begin position="22"/>
        <end position="64"/>
    </location>
</feature>
<feature type="domain" description="FecR protein" evidence="2">
    <location>
        <begin position="134"/>
        <end position="228"/>
    </location>
</feature>
<dbReference type="PIRSF" id="PIRSF018266">
    <property type="entry name" value="FecR"/>
    <property type="match status" value="1"/>
</dbReference>
<keyword evidence="1" id="KW-1133">Transmembrane helix</keyword>
<dbReference type="PANTHER" id="PTHR30273:SF2">
    <property type="entry name" value="PROTEIN FECR"/>
    <property type="match status" value="1"/>
</dbReference>
<dbReference type="Pfam" id="PF04773">
    <property type="entry name" value="FecR"/>
    <property type="match status" value="1"/>
</dbReference>
<dbReference type="InterPro" id="IPR012373">
    <property type="entry name" value="Ferrdict_sens_TM"/>
</dbReference>
<reference evidence="4 5" key="1">
    <citation type="submission" date="2019-02" db="EMBL/GenBank/DDBJ databases">
        <title>Emended description of the genus Rhodopseudomonas and description of Rhodopseudomonas albus sp. nov., a non-phototrophic, heavy-metal-tolerant bacterium isolated from garden soil.</title>
        <authorList>
            <person name="Bao Z."/>
            <person name="Cao W.W."/>
            <person name="Sato Y."/>
            <person name="Nishizawa T."/>
            <person name="Zhao J."/>
            <person name="Guo Y."/>
            <person name="Ohta H."/>
        </authorList>
    </citation>
    <scope>NUCLEOTIDE SEQUENCE [LARGE SCALE GENOMIC DNA]</scope>
    <source>
        <strain evidence="4 5">SK50-23</strain>
    </source>
</reference>